<proteinExistence type="predicted"/>
<keyword evidence="2" id="KW-1185">Reference proteome</keyword>
<protein>
    <submittedName>
        <fullName evidence="1">Uncharacterized protein</fullName>
    </submittedName>
</protein>
<accession>A0A0P1B5D9</accession>
<dbReference type="Proteomes" id="UP000054928">
    <property type="component" value="Unassembled WGS sequence"/>
</dbReference>
<dbReference type="GeneID" id="36402524"/>
<organism evidence="1 2">
    <name type="scientific">Plasmopara halstedii</name>
    <name type="common">Downy mildew of sunflower</name>
    <dbReference type="NCBI Taxonomy" id="4781"/>
    <lineage>
        <taxon>Eukaryota</taxon>
        <taxon>Sar</taxon>
        <taxon>Stramenopiles</taxon>
        <taxon>Oomycota</taxon>
        <taxon>Peronosporomycetes</taxon>
        <taxon>Peronosporales</taxon>
        <taxon>Peronosporaceae</taxon>
        <taxon>Plasmopara</taxon>
    </lineage>
</organism>
<dbReference type="RefSeq" id="XP_024586086.1">
    <property type="nucleotide sequence ID" value="XM_024720937.1"/>
</dbReference>
<name>A0A0P1B5D9_PLAHL</name>
<evidence type="ECO:0000313" key="2">
    <source>
        <dbReference type="Proteomes" id="UP000054928"/>
    </source>
</evidence>
<dbReference type="EMBL" id="CCYD01003090">
    <property type="protein sequence ID" value="CEG49717.1"/>
    <property type="molecule type" value="Genomic_DNA"/>
</dbReference>
<reference evidence="2" key="1">
    <citation type="submission" date="2014-09" db="EMBL/GenBank/DDBJ databases">
        <authorList>
            <person name="Sharma Rahul"/>
            <person name="Thines Marco"/>
        </authorList>
    </citation>
    <scope>NUCLEOTIDE SEQUENCE [LARGE SCALE GENOMIC DNA]</scope>
</reference>
<sequence>MLHRMRRYNFHTAGGEVLTSPGVLVAIVNILSFFQDPEALIDFRTSCNYMRYAKCRV</sequence>
<evidence type="ECO:0000313" key="1">
    <source>
        <dbReference type="EMBL" id="CEG49717.1"/>
    </source>
</evidence>
<dbReference type="AlphaFoldDB" id="A0A0P1B5D9"/>